<keyword evidence="4" id="KW-1185">Reference proteome</keyword>
<dbReference type="PROSITE" id="PS51257">
    <property type="entry name" value="PROKAR_LIPOPROTEIN"/>
    <property type="match status" value="1"/>
</dbReference>
<evidence type="ECO:0000313" key="4">
    <source>
        <dbReference type="Proteomes" id="UP000318741"/>
    </source>
</evidence>
<gene>
    <name evidence="3" type="ORF">CA12_38240</name>
</gene>
<evidence type="ECO:0000256" key="1">
    <source>
        <dbReference type="SAM" id="Phobius"/>
    </source>
</evidence>
<feature type="transmembrane region" description="Helical" evidence="1">
    <location>
        <begin position="39"/>
        <end position="64"/>
    </location>
</feature>
<dbReference type="EMBL" id="CP036265">
    <property type="protein sequence ID" value="QDT17693.1"/>
    <property type="molecule type" value="Genomic_DNA"/>
</dbReference>
<dbReference type="KEGG" id="acaf:CA12_38240"/>
<sequence precursor="true">MRTAVVAAVLFAALVACPAAAEACPMCKAAAESDERLPRAFFASILFMMGMPIALATGFGVAFWRLSRQTGNENLQDWPAADGSAEG</sequence>
<keyword evidence="1" id="KW-1133">Transmembrane helix</keyword>
<evidence type="ECO:0000256" key="2">
    <source>
        <dbReference type="SAM" id="SignalP"/>
    </source>
</evidence>
<dbReference type="OrthoDB" id="290599at2"/>
<keyword evidence="1" id="KW-0472">Membrane</keyword>
<dbReference type="Proteomes" id="UP000318741">
    <property type="component" value="Chromosome"/>
</dbReference>
<dbReference type="AlphaFoldDB" id="A0A517PE97"/>
<dbReference type="RefSeq" id="WP_145360648.1">
    <property type="nucleotide sequence ID" value="NZ_CP036265.1"/>
</dbReference>
<name>A0A517PE97_9PLAN</name>
<protein>
    <submittedName>
        <fullName evidence="3">Uncharacterized protein</fullName>
    </submittedName>
</protein>
<feature type="signal peptide" evidence="2">
    <location>
        <begin position="1"/>
        <end position="21"/>
    </location>
</feature>
<feature type="chain" id="PRO_5021969294" evidence="2">
    <location>
        <begin position="22"/>
        <end position="87"/>
    </location>
</feature>
<accession>A0A517PE97</accession>
<keyword evidence="1" id="KW-0812">Transmembrane</keyword>
<proteinExistence type="predicted"/>
<keyword evidence="2" id="KW-0732">Signal</keyword>
<reference evidence="3 4" key="1">
    <citation type="submission" date="2019-02" db="EMBL/GenBank/DDBJ databases">
        <title>Deep-cultivation of Planctomycetes and their phenomic and genomic characterization uncovers novel biology.</title>
        <authorList>
            <person name="Wiegand S."/>
            <person name="Jogler M."/>
            <person name="Boedeker C."/>
            <person name="Pinto D."/>
            <person name="Vollmers J."/>
            <person name="Rivas-Marin E."/>
            <person name="Kohn T."/>
            <person name="Peeters S.H."/>
            <person name="Heuer A."/>
            <person name="Rast P."/>
            <person name="Oberbeckmann S."/>
            <person name="Bunk B."/>
            <person name="Jeske O."/>
            <person name="Meyerdierks A."/>
            <person name="Storesund J.E."/>
            <person name="Kallscheuer N."/>
            <person name="Luecker S."/>
            <person name="Lage O.M."/>
            <person name="Pohl T."/>
            <person name="Merkel B.J."/>
            <person name="Hornburger P."/>
            <person name="Mueller R.-W."/>
            <person name="Bruemmer F."/>
            <person name="Labrenz M."/>
            <person name="Spormann A.M."/>
            <person name="Op den Camp H."/>
            <person name="Overmann J."/>
            <person name="Amann R."/>
            <person name="Jetten M.S.M."/>
            <person name="Mascher T."/>
            <person name="Medema M.H."/>
            <person name="Devos D.P."/>
            <person name="Kaster A.-K."/>
            <person name="Ovreas L."/>
            <person name="Rohde M."/>
            <person name="Galperin M.Y."/>
            <person name="Jogler C."/>
        </authorList>
    </citation>
    <scope>NUCLEOTIDE SEQUENCE [LARGE SCALE GENOMIC DNA]</scope>
    <source>
        <strain evidence="3 4">CA12</strain>
    </source>
</reference>
<organism evidence="3 4">
    <name type="scientific">Alienimonas californiensis</name>
    <dbReference type="NCBI Taxonomy" id="2527989"/>
    <lineage>
        <taxon>Bacteria</taxon>
        <taxon>Pseudomonadati</taxon>
        <taxon>Planctomycetota</taxon>
        <taxon>Planctomycetia</taxon>
        <taxon>Planctomycetales</taxon>
        <taxon>Planctomycetaceae</taxon>
        <taxon>Alienimonas</taxon>
    </lineage>
</organism>
<evidence type="ECO:0000313" key="3">
    <source>
        <dbReference type="EMBL" id="QDT17693.1"/>
    </source>
</evidence>